<keyword evidence="2" id="KW-1185">Reference proteome</keyword>
<dbReference type="AlphaFoldDB" id="A0A1X1YZK6"/>
<evidence type="ECO:0000313" key="2">
    <source>
        <dbReference type="Proteomes" id="UP000193529"/>
    </source>
</evidence>
<dbReference type="Proteomes" id="UP000193529">
    <property type="component" value="Unassembled WGS sequence"/>
</dbReference>
<dbReference type="InterPro" id="IPR019710">
    <property type="entry name" value="DUF4226"/>
</dbReference>
<dbReference type="EMBL" id="LQPJ01000154">
    <property type="protein sequence ID" value="ORW16527.1"/>
    <property type="molecule type" value="Genomic_DNA"/>
</dbReference>
<proteinExistence type="predicted"/>
<accession>A0A1X1YZK6</accession>
<reference evidence="1 2" key="1">
    <citation type="submission" date="2016-01" db="EMBL/GenBank/DDBJ databases">
        <title>The new phylogeny of the genus Mycobacterium.</title>
        <authorList>
            <person name="Tarcisio F."/>
            <person name="Conor M."/>
            <person name="Antonella G."/>
            <person name="Elisabetta G."/>
            <person name="Giulia F.S."/>
            <person name="Sara T."/>
            <person name="Anna F."/>
            <person name="Clotilde B."/>
            <person name="Roberto B."/>
            <person name="Veronica D.S."/>
            <person name="Fabio R."/>
            <person name="Monica P."/>
            <person name="Olivier J."/>
            <person name="Enrico T."/>
            <person name="Nicola S."/>
        </authorList>
    </citation>
    <scope>NUCLEOTIDE SEQUENCE [LARGE SCALE GENOMIC DNA]</scope>
    <source>
        <strain evidence="1 2">DSM 44572</strain>
    </source>
</reference>
<gene>
    <name evidence="1" type="ORF">AWC19_22235</name>
</gene>
<evidence type="ECO:0008006" key="3">
    <source>
        <dbReference type="Google" id="ProtNLM"/>
    </source>
</evidence>
<evidence type="ECO:0000313" key="1">
    <source>
        <dbReference type="EMBL" id="ORW16527.1"/>
    </source>
</evidence>
<dbReference type="STRING" id="153971.AWC19_22235"/>
<name>A0A1X1YZK6_9MYCO</name>
<dbReference type="Pfam" id="PF10774">
    <property type="entry name" value="DUF4226"/>
    <property type="match status" value="1"/>
</dbReference>
<organism evidence="1 2">
    <name type="scientific">Mycobacterium palustre</name>
    <dbReference type="NCBI Taxonomy" id="153971"/>
    <lineage>
        <taxon>Bacteria</taxon>
        <taxon>Bacillati</taxon>
        <taxon>Actinomycetota</taxon>
        <taxon>Actinomycetes</taxon>
        <taxon>Mycobacteriales</taxon>
        <taxon>Mycobacteriaceae</taxon>
        <taxon>Mycobacterium</taxon>
        <taxon>Mycobacterium simiae complex</taxon>
    </lineage>
</organism>
<comment type="caution">
    <text evidence="1">The sequence shown here is derived from an EMBL/GenBank/DDBJ whole genome shotgun (WGS) entry which is preliminary data.</text>
</comment>
<dbReference type="OrthoDB" id="4640076at2"/>
<protein>
    <recommendedName>
        <fullName evidence="3">DUF4226 domain-containing protein</fullName>
    </recommendedName>
</protein>
<sequence length="120" mass="12556">MTSNEPMSANTIQSRQSALAAQHGAAADADRVLAEVLASAHAATRESVRRLDAIAEELGRAAAGHSDLAVDTPIGAREFHKFLLAKQREIAAIVADARDVSRAKKAVLDGLRAQYASPAG</sequence>
<dbReference type="RefSeq" id="WP_085081281.1">
    <property type="nucleotide sequence ID" value="NZ_JACKRZ010000284.1"/>
</dbReference>